<dbReference type="SUPFAM" id="SSF46966">
    <property type="entry name" value="Spectrin repeat"/>
    <property type="match status" value="1"/>
</dbReference>
<proteinExistence type="predicted"/>
<evidence type="ECO:0000313" key="2">
    <source>
        <dbReference type="Ensembl" id="ENSHHUP00000022225.1"/>
    </source>
</evidence>
<organism evidence="2 3">
    <name type="scientific">Hucho hucho</name>
    <name type="common">huchen</name>
    <dbReference type="NCBI Taxonomy" id="62062"/>
    <lineage>
        <taxon>Eukaryota</taxon>
        <taxon>Metazoa</taxon>
        <taxon>Chordata</taxon>
        <taxon>Craniata</taxon>
        <taxon>Vertebrata</taxon>
        <taxon>Euteleostomi</taxon>
        <taxon>Actinopterygii</taxon>
        <taxon>Neopterygii</taxon>
        <taxon>Teleostei</taxon>
        <taxon>Protacanthopterygii</taxon>
        <taxon>Salmoniformes</taxon>
        <taxon>Salmonidae</taxon>
        <taxon>Salmoninae</taxon>
        <taxon>Hucho</taxon>
    </lineage>
</organism>
<keyword evidence="3" id="KW-1185">Reference proteome</keyword>
<dbReference type="Ensembl" id="ENSHHUT00000023063.1">
    <property type="protein sequence ID" value="ENSHHUP00000022225.1"/>
    <property type="gene ID" value="ENSHHUG00000013921.1"/>
</dbReference>
<reference evidence="2" key="2">
    <citation type="submission" date="2025-08" db="UniProtKB">
        <authorList>
            <consortium name="Ensembl"/>
        </authorList>
    </citation>
    <scope>IDENTIFICATION</scope>
</reference>
<evidence type="ECO:0000256" key="1">
    <source>
        <dbReference type="SAM" id="Coils"/>
    </source>
</evidence>
<dbReference type="Proteomes" id="UP000314982">
    <property type="component" value="Unassembled WGS sequence"/>
</dbReference>
<keyword evidence="1" id="KW-0175">Coiled coil</keyword>
<reference evidence="2" key="3">
    <citation type="submission" date="2025-09" db="UniProtKB">
        <authorList>
            <consortium name="Ensembl"/>
        </authorList>
    </citation>
    <scope>IDENTIFICATION</scope>
</reference>
<evidence type="ECO:0000313" key="3">
    <source>
        <dbReference type="Proteomes" id="UP000314982"/>
    </source>
</evidence>
<dbReference type="Gene3D" id="1.20.58.60">
    <property type="match status" value="1"/>
</dbReference>
<feature type="coiled-coil region" evidence="1">
    <location>
        <begin position="47"/>
        <end position="74"/>
    </location>
</feature>
<dbReference type="STRING" id="62062.ENSHHUP00000022225"/>
<protein>
    <submittedName>
        <fullName evidence="2">Uncharacterized protein</fullName>
    </submittedName>
</protein>
<reference evidence="3" key="1">
    <citation type="submission" date="2018-06" db="EMBL/GenBank/DDBJ databases">
        <title>Genome assembly of Danube salmon.</title>
        <authorList>
            <person name="Macqueen D.J."/>
            <person name="Gundappa M.K."/>
        </authorList>
    </citation>
    <scope>NUCLEOTIDE SEQUENCE [LARGE SCALE GENOMIC DNA]</scope>
</reference>
<dbReference type="AlphaFoldDB" id="A0A4W5L978"/>
<sequence>MELESIRCLSEEILSFCHPDSIITLKSWISVTKTRYEEVQTWAQQQGQRIQASLSALEAEREKLQRLLDWISSAEEALNLRDQEPPAE</sequence>
<accession>A0A4W5L978</accession>
<name>A0A4W5L978_9TELE</name>